<dbReference type="OrthoDB" id="9778870at2"/>
<dbReference type="Gene3D" id="2.70.50.60">
    <property type="entry name" value="abc- transporter (atp binding component) like domain"/>
    <property type="match status" value="1"/>
</dbReference>
<dbReference type="InterPro" id="IPR003439">
    <property type="entry name" value="ABC_transporter-like_ATP-bd"/>
</dbReference>
<dbReference type="SMART" id="SM00382">
    <property type="entry name" value="AAA"/>
    <property type="match status" value="1"/>
</dbReference>
<dbReference type="SUPFAM" id="SSF52540">
    <property type="entry name" value="P-loop containing nucleoside triphosphate hydrolases"/>
    <property type="match status" value="1"/>
</dbReference>
<dbReference type="CDD" id="cd03220">
    <property type="entry name" value="ABC_KpsT_Wzt"/>
    <property type="match status" value="1"/>
</dbReference>
<dbReference type="InterPro" id="IPR015860">
    <property type="entry name" value="ABC_transpr_TagH-like"/>
</dbReference>
<organism evidence="6 7">
    <name type="scientific">Pseudomonas asturiensis</name>
    <dbReference type="NCBI Taxonomy" id="1190415"/>
    <lineage>
        <taxon>Bacteria</taxon>
        <taxon>Pseudomonadati</taxon>
        <taxon>Pseudomonadota</taxon>
        <taxon>Gammaproteobacteria</taxon>
        <taxon>Pseudomonadales</taxon>
        <taxon>Pseudomonadaceae</taxon>
        <taxon>Pseudomonas</taxon>
    </lineage>
</organism>
<dbReference type="CDD" id="cd10147">
    <property type="entry name" value="Wzt_C-like"/>
    <property type="match status" value="1"/>
</dbReference>
<evidence type="ECO:0000256" key="3">
    <source>
        <dbReference type="ARBA" id="ARBA00022741"/>
    </source>
</evidence>
<keyword evidence="2" id="KW-0813">Transport</keyword>
<evidence type="ECO:0000256" key="2">
    <source>
        <dbReference type="ARBA" id="ARBA00022448"/>
    </source>
</evidence>
<dbReference type="STRING" id="1190415.SAMN05216593_11952"/>
<gene>
    <name evidence="6" type="ORF">SAMN05216593_11952</name>
</gene>
<name>A0A1M7Q7G2_9PSED</name>
<protein>
    <submittedName>
        <fullName evidence="6">Lipopolysaccharide transport system ATP-binding protein</fullName>
    </submittedName>
</protein>
<dbReference type="Pfam" id="PF14524">
    <property type="entry name" value="Wzt_C"/>
    <property type="match status" value="1"/>
</dbReference>
<dbReference type="GO" id="GO:0016020">
    <property type="term" value="C:membrane"/>
    <property type="evidence" value="ECO:0007669"/>
    <property type="project" value="InterPro"/>
</dbReference>
<evidence type="ECO:0000259" key="5">
    <source>
        <dbReference type="PROSITE" id="PS50893"/>
    </source>
</evidence>
<dbReference type="PANTHER" id="PTHR46743:SF2">
    <property type="entry name" value="TEICHOIC ACIDS EXPORT ATP-BINDING PROTEIN TAGH"/>
    <property type="match status" value="1"/>
</dbReference>
<feature type="domain" description="ABC transporter" evidence="5">
    <location>
        <begin position="19"/>
        <end position="241"/>
    </location>
</feature>
<comment type="similarity">
    <text evidence="1">Belongs to the ABC transporter superfamily.</text>
</comment>
<sequence>MLEVENVCKEFKLYSRPWHRLKEIVMRRSYHRTHKALDNITFSVASGETLGILGRNGAGKSTLLKMLNGVLLPDAGQIKITGRVTGLLELGTGFDPNLSGAQNIVGNGLLLGMTRQQIEERRASIVEFSELGAFIHEPIRTYSSGMNMRLAFSIAIHADPDTFLIDEALSVGDGHFQQKCMRRIKEFRAKGGSIIFVSHDLNAVKMICDRAIVLSEGKVVADGHPEDAVNIYNQLLGADDDDYSERLQVEQHGYGSRQAAMENVVFKGLNSQSTILANGDTGVLEVTVAAQVDLPDVSLGLMIRDRFGQDIFGTNSHYLGHPIAMLAGERKTLRYRFPMRLAPGKYTITLALHDGADHTINCFHWHDNAIGFEVAGITGTFFGGICDLAATLEELHAPTDISNGIARNAHTQ</sequence>
<dbReference type="InterPro" id="IPR050683">
    <property type="entry name" value="Bact_Polysacc_Export_ATP-bd"/>
</dbReference>
<dbReference type="PROSITE" id="PS50893">
    <property type="entry name" value="ABC_TRANSPORTER_2"/>
    <property type="match status" value="1"/>
</dbReference>
<dbReference type="InterPro" id="IPR003593">
    <property type="entry name" value="AAA+_ATPase"/>
</dbReference>
<dbReference type="GO" id="GO:0016887">
    <property type="term" value="F:ATP hydrolysis activity"/>
    <property type="evidence" value="ECO:0007669"/>
    <property type="project" value="InterPro"/>
</dbReference>
<dbReference type="GO" id="GO:0140359">
    <property type="term" value="F:ABC-type transporter activity"/>
    <property type="evidence" value="ECO:0007669"/>
    <property type="project" value="InterPro"/>
</dbReference>
<dbReference type="Pfam" id="PF00005">
    <property type="entry name" value="ABC_tran"/>
    <property type="match status" value="1"/>
</dbReference>
<dbReference type="AlphaFoldDB" id="A0A1M7Q7G2"/>
<dbReference type="RefSeq" id="WP_073171797.1">
    <property type="nucleotide sequence ID" value="NZ_FRDA01000019.1"/>
</dbReference>
<evidence type="ECO:0000256" key="4">
    <source>
        <dbReference type="ARBA" id="ARBA00022840"/>
    </source>
</evidence>
<evidence type="ECO:0000256" key="1">
    <source>
        <dbReference type="ARBA" id="ARBA00005417"/>
    </source>
</evidence>
<dbReference type="Proteomes" id="UP000183983">
    <property type="component" value="Unassembled WGS sequence"/>
</dbReference>
<evidence type="ECO:0000313" key="7">
    <source>
        <dbReference type="Proteomes" id="UP000183983"/>
    </source>
</evidence>
<evidence type="ECO:0000313" key="6">
    <source>
        <dbReference type="EMBL" id="SHN26421.1"/>
    </source>
</evidence>
<dbReference type="EMBL" id="FRDA01000019">
    <property type="protein sequence ID" value="SHN26421.1"/>
    <property type="molecule type" value="Genomic_DNA"/>
</dbReference>
<dbReference type="PANTHER" id="PTHR46743">
    <property type="entry name" value="TEICHOIC ACIDS EXPORT ATP-BINDING PROTEIN TAGH"/>
    <property type="match status" value="1"/>
</dbReference>
<keyword evidence="3" id="KW-0547">Nucleotide-binding</keyword>
<dbReference type="GO" id="GO:0005524">
    <property type="term" value="F:ATP binding"/>
    <property type="evidence" value="ECO:0007669"/>
    <property type="project" value="UniProtKB-KW"/>
</dbReference>
<dbReference type="Gene3D" id="3.40.50.300">
    <property type="entry name" value="P-loop containing nucleotide triphosphate hydrolases"/>
    <property type="match status" value="1"/>
</dbReference>
<accession>A0A1M7Q7G2</accession>
<dbReference type="InterPro" id="IPR027417">
    <property type="entry name" value="P-loop_NTPase"/>
</dbReference>
<keyword evidence="4 6" id="KW-0067">ATP-binding</keyword>
<reference evidence="6 7" key="1">
    <citation type="submission" date="2016-11" db="EMBL/GenBank/DDBJ databases">
        <authorList>
            <person name="Jaros S."/>
            <person name="Januszkiewicz K."/>
            <person name="Wedrychowicz H."/>
        </authorList>
    </citation>
    <scope>NUCLEOTIDE SEQUENCE [LARGE SCALE GENOMIC DNA]</scope>
    <source>
        <strain evidence="6 7">LMG 26898</strain>
    </source>
</reference>
<proteinExistence type="inferred from homology"/>
<dbReference type="InterPro" id="IPR029439">
    <property type="entry name" value="Wzt_C"/>
</dbReference>